<reference evidence="4 5" key="1">
    <citation type="journal article" date="2012" name="J. Bacteriol.">
        <title>Complete Genome Sequence of Mycobacterium vaccae Type Strain ATCC 25954.</title>
        <authorList>
            <person name="Ho Y.S."/>
            <person name="Adroub S.A."/>
            <person name="Abadi M."/>
            <person name="Al Alwan B."/>
            <person name="Alkhateeb R."/>
            <person name="Gao G."/>
            <person name="Ragab A."/>
            <person name="Ali S."/>
            <person name="van Soolingen D."/>
            <person name="Bitter W."/>
            <person name="Pain A."/>
            <person name="Abdallah A.M."/>
        </authorList>
    </citation>
    <scope>NUCLEOTIDE SEQUENCE [LARGE SCALE GENOMIC DNA]</scope>
    <source>
        <strain evidence="4 5">ATCC 25954</strain>
    </source>
</reference>
<dbReference type="InterPro" id="IPR055493">
    <property type="entry name" value="DUF7065"/>
</dbReference>
<dbReference type="Pfam" id="PF23213">
    <property type="entry name" value="DUF7065"/>
    <property type="match status" value="1"/>
</dbReference>
<evidence type="ECO:0000313" key="5">
    <source>
        <dbReference type="Proteomes" id="UP000006072"/>
    </source>
</evidence>
<dbReference type="PATRIC" id="fig|1194972.3.peg.444"/>
<dbReference type="RefSeq" id="WP_003928902.1">
    <property type="nucleotide sequence ID" value="NZ_JH814684.1"/>
</dbReference>
<keyword evidence="5" id="KW-1185">Reference proteome</keyword>
<dbReference type="InterPro" id="IPR055492">
    <property type="entry name" value="DUF7064"/>
</dbReference>
<dbReference type="EMBL" id="ALQA01000003">
    <property type="protein sequence ID" value="EJZ12375.1"/>
    <property type="molecule type" value="Genomic_DNA"/>
</dbReference>
<name>K0V4H4_MYCVA</name>
<evidence type="ECO:0000313" key="4">
    <source>
        <dbReference type="EMBL" id="EJZ12375.1"/>
    </source>
</evidence>
<proteinExistence type="predicted"/>
<dbReference type="Proteomes" id="UP000006072">
    <property type="component" value="Unassembled WGS sequence"/>
</dbReference>
<accession>K0V4H4</accession>
<dbReference type="Pfam" id="PF23212">
    <property type="entry name" value="DUF7064"/>
    <property type="match status" value="1"/>
</dbReference>
<feature type="region of interest" description="Disordered" evidence="1">
    <location>
        <begin position="1"/>
        <end position="34"/>
    </location>
</feature>
<dbReference type="HOGENOM" id="CLU_072296_0_0_11"/>
<dbReference type="eggNOG" id="ENOG5033QXU">
    <property type="taxonomic scope" value="Bacteria"/>
</dbReference>
<dbReference type="AlphaFoldDB" id="K0V4H4"/>
<evidence type="ECO:0000256" key="1">
    <source>
        <dbReference type="SAM" id="MobiDB-lite"/>
    </source>
</evidence>
<comment type="caution">
    <text evidence="4">The sequence shown here is derived from an EMBL/GenBank/DDBJ whole genome shotgun (WGS) entry which is preliminary data.</text>
</comment>
<feature type="compositionally biased region" description="Low complexity" evidence="1">
    <location>
        <begin position="1"/>
        <end position="25"/>
    </location>
</feature>
<feature type="domain" description="DUF7064" evidence="2">
    <location>
        <begin position="243"/>
        <end position="351"/>
    </location>
</feature>
<gene>
    <name evidence="4" type="ORF">MVAC_02184</name>
</gene>
<evidence type="ECO:0000259" key="3">
    <source>
        <dbReference type="Pfam" id="PF23213"/>
    </source>
</evidence>
<feature type="domain" description="DUF7065" evidence="3">
    <location>
        <begin position="34"/>
        <end position="197"/>
    </location>
</feature>
<protein>
    <recommendedName>
        <fullName evidence="6">Tyrosine-protein kinase JAK3</fullName>
    </recommendedName>
</protein>
<feature type="region of interest" description="Disordered" evidence="1">
    <location>
        <begin position="195"/>
        <end position="227"/>
    </location>
</feature>
<organism evidence="4 5">
    <name type="scientific">Mycolicibacterium vaccae ATCC 25954</name>
    <dbReference type="NCBI Taxonomy" id="1194972"/>
    <lineage>
        <taxon>Bacteria</taxon>
        <taxon>Bacillati</taxon>
        <taxon>Actinomycetota</taxon>
        <taxon>Actinomycetes</taxon>
        <taxon>Mycobacteriales</taxon>
        <taxon>Mycobacteriaceae</taxon>
        <taxon>Mycolicibacterium</taxon>
    </lineage>
</organism>
<evidence type="ECO:0008006" key="6">
    <source>
        <dbReference type="Google" id="ProtNLM"/>
    </source>
</evidence>
<sequence>MVSPATPTAADADAGLVTADTPFTPADDDFHRSPDDNPYWAETTWWSFNVPERKLGGWLHAQFNTTRGTVTWRVYVWDDSGAGADEVRYFRMEPEVPMQEPTPDLRRIAIPGGGFSVTMLRPLRDYRIEYTDARAGFAVRLMFAGVHDPRRYTPGEPPFMEHTHLDQLGHVTGELTLDGDTVPIDCFSIRDRSWAPRGAPSPARGTPAGSVSARGVDEQSRVRHPGGPRWREIERERGRGRIQYIFGHAGADLGFLAFARVADGDAQGWSPLNHGWLLRDGRFERLDKSTSRMRNFRDPVTGWSAHMDVRLTDLSGRTMDAEGFTVSHICERGGGSTALMRWEFDGRIGWGEDQDIWHPKHFARMLEAMHAVR</sequence>
<evidence type="ECO:0000259" key="2">
    <source>
        <dbReference type="Pfam" id="PF23212"/>
    </source>
</evidence>